<keyword evidence="2" id="KW-0547">Nucleotide-binding</keyword>
<sequence>MKILIFTKKETQFIKKRLVDEARERNHQITLASYEELRFRIGDKFGIFTSDQELGDDYDAVILRIAPSGVMVYYKDLLARSLGQKNFVVNGESFVKWPYLGKITQNFLLAQAGLPIIQSQIFARRKELLASDFEFPLVAKKHFGKLGNSVFKAQSKSELAEILGGQTPEFLIQPFLATGEDYRVIVLGGKALPKVMKKVAPEGQLATNISRGGIAVAEEISDELKALSENAAEVFKVDYAGIDIMYDTNGKPHILEINRSANFSGFEDATGINVAKLTIEMIEKKVNG</sequence>
<dbReference type="STRING" id="1802525.A2975_01705"/>
<proteinExistence type="predicted"/>
<protein>
    <recommendedName>
        <fullName evidence="3">ATP-grasp domain-containing protein</fullName>
    </recommendedName>
</protein>
<dbReference type="Proteomes" id="UP000178429">
    <property type="component" value="Unassembled WGS sequence"/>
</dbReference>
<organism evidence="4 5">
    <name type="scientific">Candidatus Woesebacteria bacterium RIFCSPLOWO2_01_FULL_44_14</name>
    <dbReference type="NCBI Taxonomy" id="1802525"/>
    <lineage>
        <taxon>Bacteria</taxon>
        <taxon>Candidatus Woeseibacteriota</taxon>
    </lineage>
</organism>
<dbReference type="Gene3D" id="3.30.470.20">
    <property type="entry name" value="ATP-grasp fold, B domain"/>
    <property type="match status" value="1"/>
</dbReference>
<feature type="domain" description="ATP-grasp" evidence="3">
    <location>
        <begin position="106"/>
        <end position="283"/>
    </location>
</feature>
<dbReference type="InterPro" id="IPR041107">
    <property type="entry name" value="Rimk_N"/>
</dbReference>
<dbReference type="PANTHER" id="PTHR21621:SF0">
    <property type="entry name" value="BETA-CITRYLGLUTAMATE SYNTHASE B-RELATED"/>
    <property type="match status" value="1"/>
</dbReference>
<dbReference type="PANTHER" id="PTHR21621">
    <property type="entry name" value="RIBOSOMAL PROTEIN S6 MODIFICATION PROTEIN"/>
    <property type="match status" value="1"/>
</dbReference>
<keyword evidence="2" id="KW-0067">ATP-binding</keyword>
<comment type="cofactor">
    <cofactor evidence="1">
        <name>Mg(2+)</name>
        <dbReference type="ChEBI" id="CHEBI:18420"/>
    </cofactor>
</comment>
<dbReference type="GO" id="GO:0005524">
    <property type="term" value="F:ATP binding"/>
    <property type="evidence" value="ECO:0007669"/>
    <property type="project" value="UniProtKB-UniRule"/>
</dbReference>
<dbReference type="EMBL" id="MGHL01000001">
    <property type="protein sequence ID" value="OGM70968.1"/>
    <property type="molecule type" value="Genomic_DNA"/>
</dbReference>
<name>A0A1F8C5E8_9BACT</name>
<evidence type="ECO:0000256" key="2">
    <source>
        <dbReference type="PROSITE-ProRule" id="PRU00409"/>
    </source>
</evidence>
<dbReference type="InterPro" id="IPR011761">
    <property type="entry name" value="ATP-grasp"/>
</dbReference>
<accession>A0A1F8C5E8</accession>
<dbReference type="GO" id="GO:0009432">
    <property type="term" value="P:SOS response"/>
    <property type="evidence" value="ECO:0007669"/>
    <property type="project" value="TreeGrafter"/>
</dbReference>
<dbReference type="AlphaFoldDB" id="A0A1F8C5E8"/>
<reference evidence="4 5" key="1">
    <citation type="journal article" date="2016" name="Nat. Commun.">
        <title>Thousands of microbial genomes shed light on interconnected biogeochemical processes in an aquifer system.</title>
        <authorList>
            <person name="Anantharaman K."/>
            <person name="Brown C.T."/>
            <person name="Hug L.A."/>
            <person name="Sharon I."/>
            <person name="Castelle C.J."/>
            <person name="Probst A.J."/>
            <person name="Thomas B.C."/>
            <person name="Singh A."/>
            <person name="Wilkins M.J."/>
            <person name="Karaoz U."/>
            <person name="Brodie E.L."/>
            <person name="Williams K.H."/>
            <person name="Hubbard S.S."/>
            <person name="Banfield J.F."/>
        </authorList>
    </citation>
    <scope>NUCLEOTIDE SEQUENCE [LARGE SCALE GENOMIC DNA]</scope>
</reference>
<comment type="caution">
    <text evidence="4">The sequence shown here is derived from an EMBL/GenBank/DDBJ whole genome shotgun (WGS) entry which is preliminary data.</text>
</comment>
<dbReference type="GO" id="GO:0018169">
    <property type="term" value="F:ribosomal S6-glutamic acid ligase activity"/>
    <property type="evidence" value="ECO:0007669"/>
    <property type="project" value="TreeGrafter"/>
</dbReference>
<dbReference type="GO" id="GO:0046872">
    <property type="term" value="F:metal ion binding"/>
    <property type="evidence" value="ECO:0007669"/>
    <property type="project" value="InterPro"/>
</dbReference>
<dbReference type="InterPro" id="IPR013651">
    <property type="entry name" value="ATP-grasp_RimK-type"/>
</dbReference>
<dbReference type="SUPFAM" id="SSF56059">
    <property type="entry name" value="Glutathione synthetase ATP-binding domain-like"/>
    <property type="match status" value="1"/>
</dbReference>
<dbReference type="PROSITE" id="PS50975">
    <property type="entry name" value="ATP_GRASP"/>
    <property type="match status" value="1"/>
</dbReference>
<dbReference type="Gene3D" id="3.40.50.20">
    <property type="match status" value="1"/>
</dbReference>
<evidence type="ECO:0000259" key="3">
    <source>
        <dbReference type="PROSITE" id="PS50975"/>
    </source>
</evidence>
<evidence type="ECO:0000313" key="5">
    <source>
        <dbReference type="Proteomes" id="UP000178429"/>
    </source>
</evidence>
<dbReference type="Pfam" id="PF18030">
    <property type="entry name" value="Rimk_N"/>
    <property type="match status" value="1"/>
</dbReference>
<evidence type="ECO:0000256" key="1">
    <source>
        <dbReference type="ARBA" id="ARBA00001946"/>
    </source>
</evidence>
<gene>
    <name evidence="4" type="ORF">A2975_01705</name>
</gene>
<evidence type="ECO:0000313" key="4">
    <source>
        <dbReference type="EMBL" id="OGM70968.1"/>
    </source>
</evidence>
<dbReference type="GO" id="GO:0005737">
    <property type="term" value="C:cytoplasm"/>
    <property type="evidence" value="ECO:0007669"/>
    <property type="project" value="TreeGrafter"/>
</dbReference>
<dbReference type="Pfam" id="PF08443">
    <property type="entry name" value="RimK"/>
    <property type="match status" value="1"/>
</dbReference>